<dbReference type="CDD" id="cd09140">
    <property type="entry name" value="PLDc_vPLD1_2_like_bac_1"/>
    <property type="match status" value="1"/>
</dbReference>
<dbReference type="SMART" id="SM00155">
    <property type="entry name" value="PLDc"/>
    <property type="match status" value="2"/>
</dbReference>
<protein>
    <submittedName>
        <fullName evidence="7">VTT domain-containing protein</fullName>
    </submittedName>
</protein>
<dbReference type="PROSITE" id="PS50035">
    <property type="entry name" value="PLD"/>
    <property type="match status" value="2"/>
</dbReference>
<dbReference type="PANTHER" id="PTHR18896:SF60">
    <property type="entry name" value="PHOSPHOLIPASE D"/>
    <property type="match status" value="1"/>
</dbReference>
<evidence type="ECO:0000256" key="5">
    <source>
        <dbReference type="SAM" id="Phobius"/>
    </source>
</evidence>
<evidence type="ECO:0000313" key="7">
    <source>
        <dbReference type="EMBL" id="WQD78850.1"/>
    </source>
</evidence>
<evidence type="ECO:0000259" key="6">
    <source>
        <dbReference type="PROSITE" id="PS50035"/>
    </source>
</evidence>
<organism evidence="7 8">
    <name type="scientific">Paraburkholderia kururiensis</name>
    <dbReference type="NCBI Taxonomy" id="984307"/>
    <lineage>
        <taxon>Bacteria</taxon>
        <taxon>Pseudomonadati</taxon>
        <taxon>Pseudomonadota</taxon>
        <taxon>Betaproteobacteria</taxon>
        <taxon>Burkholderiales</taxon>
        <taxon>Burkholderiaceae</taxon>
        <taxon>Paraburkholderia</taxon>
    </lineage>
</organism>
<dbReference type="Pfam" id="PF13091">
    <property type="entry name" value="PLDc_2"/>
    <property type="match status" value="1"/>
</dbReference>
<dbReference type="Gene3D" id="3.30.870.10">
    <property type="entry name" value="Endonuclease Chain A"/>
    <property type="match status" value="2"/>
</dbReference>
<keyword evidence="5" id="KW-0812">Transmembrane</keyword>
<dbReference type="InterPro" id="IPR001736">
    <property type="entry name" value="PLipase_D/transphosphatidylase"/>
</dbReference>
<feature type="region of interest" description="Disordered" evidence="4">
    <location>
        <begin position="223"/>
        <end position="248"/>
    </location>
</feature>
<dbReference type="InterPro" id="IPR032816">
    <property type="entry name" value="VTT_dom"/>
</dbReference>
<keyword evidence="5" id="KW-1133">Transmembrane helix</keyword>
<feature type="domain" description="PLD phosphodiesterase" evidence="6">
    <location>
        <begin position="373"/>
        <end position="400"/>
    </location>
</feature>
<dbReference type="CDD" id="cd09143">
    <property type="entry name" value="PLDc_vPLD1_2_like_bac_2"/>
    <property type="match status" value="1"/>
</dbReference>
<dbReference type="SUPFAM" id="SSF56024">
    <property type="entry name" value="Phospholipase D/nuclease"/>
    <property type="match status" value="2"/>
</dbReference>
<feature type="transmembrane region" description="Helical" evidence="5">
    <location>
        <begin position="702"/>
        <end position="722"/>
    </location>
</feature>
<feature type="domain" description="PLD phosphodiesterase" evidence="6">
    <location>
        <begin position="131"/>
        <end position="158"/>
    </location>
</feature>
<dbReference type="Proteomes" id="UP001325479">
    <property type="component" value="Chromosome"/>
</dbReference>
<dbReference type="RefSeq" id="WP_114809941.1">
    <property type="nucleotide sequence ID" value="NZ_CP139965.1"/>
</dbReference>
<evidence type="ECO:0000313" key="8">
    <source>
        <dbReference type="Proteomes" id="UP001325479"/>
    </source>
</evidence>
<dbReference type="InterPro" id="IPR015679">
    <property type="entry name" value="PLipase_D_fam"/>
</dbReference>
<reference evidence="7 8" key="1">
    <citation type="submission" date="2023-12" db="EMBL/GenBank/DDBJ databases">
        <title>Genome sequencing and assembly of bacterial species from a model synthetic community.</title>
        <authorList>
            <person name="Hogle S.L."/>
        </authorList>
    </citation>
    <scope>NUCLEOTIDE SEQUENCE [LARGE SCALE GENOMIC DNA]</scope>
    <source>
        <strain evidence="7 8">HAMBI 2494</strain>
    </source>
</reference>
<dbReference type="PANTHER" id="PTHR18896">
    <property type="entry name" value="PHOSPHOLIPASE D"/>
    <property type="match status" value="1"/>
</dbReference>
<feature type="transmembrane region" description="Helical" evidence="5">
    <location>
        <begin position="515"/>
        <end position="534"/>
    </location>
</feature>
<evidence type="ECO:0000256" key="3">
    <source>
        <dbReference type="ARBA" id="ARBA00023098"/>
    </source>
</evidence>
<feature type="transmembrane region" description="Helical" evidence="5">
    <location>
        <begin position="566"/>
        <end position="588"/>
    </location>
</feature>
<keyword evidence="2" id="KW-0378">Hydrolase</keyword>
<keyword evidence="5" id="KW-0472">Membrane</keyword>
<accession>A0ABZ0WNK9</accession>
<evidence type="ECO:0000256" key="2">
    <source>
        <dbReference type="ARBA" id="ARBA00022801"/>
    </source>
</evidence>
<proteinExistence type="predicted"/>
<keyword evidence="8" id="KW-1185">Reference proteome</keyword>
<feature type="transmembrane region" description="Helical" evidence="5">
    <location>
        <begin position="635"/>
        <end position="659"/>
    </location>
</feature>
<name>A0ABZ0WNK9_9BURK</name>
<feature type="transmembrane region" description="Helical" evidence="5">
    <location>
        <begin position="671"/>
        <end position="690"/>
    </location>
</feature>
<dbReference type="EMBL" id="CP139965">
    <property type="protein sequence ID" value="WQD78850.1"/>
    <property type="molecule type" value="Genomic_DNA"/>
</dbReference>
<sequence>MPSLLQPGTTCRCIRRANRLRVLVDAAAYFAAVRHAIARAEHSVFIVGWDIDSRLQLVPCKGHEQPPDGLPAPLADFLCAVAERNPHVRIHVLAWDFAMLYALEREWLPSYRLGWRTHARVRFRLDGQHPVGASHHQKIVVVDDRLAFVGGIDLTRSRWDTPAHAPDEPLRRNVHNVRKARAQPYAPFHDVHTMFDGEAAEAIAELVRERWLRAFGKARARAAAQDVQHTRHDPTHAPPPPHDASSDAWPPFEPADFEAVDIGIALTEPAFGGRAPVQDIRALYLAAIAAARENIYIENQYFTASPVGTSLVARLTQPEGPDVAVVAPRAQTGWLQTMTMGVLRARLYRMVKRADDHGRLRLYYPHVDGLGNDFVNVHSKLMIVDDELLFVGSANLNNRSMVLDTECNIALEARGDPRIRAAIAQVRNRLLAEHLDVAVADVERAFQTHGRLHAVIEALRHEGRALVPLDPEVEPEIDRLVPEEALIDPEKPVSPDELVREFVPGGESRSLSARLLILGGLALAVVALALLWHFTSLRHDLNFTALTQTATAIGHSRFGPVLIVGAYALAAIVSVPITLLIALAGFVFGPGAGSAYALTGTLIAALVTYGAGVWLGRDAVRRLAGARLNRLSERLGRQGLVAVVVLRVLPLAPFTLVNLAAGASHIGLRDFLLGTALGMGPGIVLAASFAHQLVAAVRHPSAASIGLLAAIGVVLVALSFALQRFFARGR</sequence>
<gene>
    <name evidence="7" type="ORF">U0042_03840</name>
</gene>
<evidence type="ECO:0000256" key="1">
    <source>
        <dbReference type="ARBA" id="ARBA00022737"/>
    </source>
</evidence>
<keyword evidence="1" id="KW-0677">Repeat</keyword>
<keyword evidence="3" id="KW-0443">Lipid metabolism</keyword>
<dbReference type="Pfam" id="PF00614">
    <property type="entry name" value="PLDc"/>
    <property type="match status" value="1"/>
</dbReference>
<evidence type="ECO:0000256" key="4">
    <source>
        <dbReference type="SAM" id="MobiDB-lite"/>
    </source>
</evidence>
<dbReference type="InterPro" id="IPR025202">
    <property type="entry name" value="PLD-like_dom"/>
</dbReference>
<feature type="transmembrane region" description="Helical" evidence="5">
    <location>
        <begin position="595"/>
        <end position="615"/>
    </location>
</feature>
<dbReference type="Pfam" id="PF09335">
    <property type="entry name" value="VTT_dom"/>
    <property type="match status" value="1"/>
</dbReference>